<proteinExistence type="predicted"/>
<protein>
    <recommendedName>
        <fullName evidence="9">Peroxin domain-containing protein</fullName>
    </recommendedName>
</protein>
<keyword evidence="2 6" id="KW-0812">Transmembrane</keyword>
<dbReference type="Proteomes" id="UP001194468">
    <property type="component" value="Unassembled WGS sequence"/>
</dbReference>
<dbReference type="GO" id="GO:0005778">
    <property type="term" value="C:peroxisomal membrane"/>
    <property type="evidence" value="ECO:0007669"/>
    <property type="project" value="TreeGrafter"/>
</dbReference>
<comment type="caution">
    <text evidence="7">The sequence shown here is derived from an EMBL/GenBank/DDBJ whole genome shotgun (WGS) entry which is preliminary data.</text>
</comment>
<evidence type="ECO:0000256" key="1">
    <source>
        <dbReference type="ARBA" id="ARBA00004141"/>
    </source>
</evidence>
<evidence type="ECO:0000256" key="4">
    <source>
        <dbReference type="ARBA" id="ARBA00023136"/>
    </source>
</evidence>
<feature type="transmembrane region" description="Helical" evidence="6">
    <location>
        <begin position="274"/>
        <end position="292"/>
    </location>
</feature>
<dbReference type="PANTHER" id="PTHR28304:SF2">
    <property type="entry name" value="PEROXISOMAL MEMBRANE PROTEIN PEX29"/>
    <property type="match status" value="1"/>
</dbReference>
<name>A0AAD4BYT0_BOLED</name>
<dbReference type="GO" id="GO:0007031">
    <property type="term" value="P:peroxisome organization"/>
    <property type="evidence" value="ECO:0007669"/>
    <property type="project" value="TreeGrafter"/>
</dbReference>
<keyword evidence="8" id="KW-1185">Reference proteome</keyword>
<evidence type="ECO:0000313" key="8">
    <source>
        <dbReference type="Proteomes" id="UP001194468"/>
    </source>
</evidence>
<feature type="region of interest" description="Disordered" evidence="5">
    <location>
        <begin position="225"/>
        <end position="273"/>
    </location>
</feature>
<dbReference type="PANTHER" id="PTHR28304">
    <property type="entry name" value="PEROXISOMAL MEMBRANE PROTEIN PEX29"/>
    <property type="match status" value="1"/>
</dbReference>
<evidence type="ECO:0000256" key="6">
    <source>
        <dbReference type="SAM" id="Phobius"/>
    </source>
</evidence>
<accession>A0AAD4BYT0</accession>
<organism evidence="7 8">
    <name type="scientific">Boletus edulis BED1</name>
    <dbReference type="NCBI Taxonomy" id="1328754"/>
    <lineage>
        <taxon>Eukaryota</taxon>
        <taxon>Fungi</taxon>
        <taxon>Dikarya</taxon>
        <taxon>Basidiomycota</taxon>
        <taxon>Agaricomycotina</taxon>
        <taxon>Agaricomycetes</taxon>
        <taxon>Agaricomycetidae</taxon>
        <taxon>Boletales</taxon>
        <taxon>Boletineae</taxon>
        <taxon>Boletaceae</taxon>
        <taxon>Boletoideae</taxon>
        <taxon>Boletus</taxon>
    </lineage>
</organism>
<gene>
    <name evidence="7" type="ORF">L210DRAFT_867737</name>
</gene>
<evidence type="ECO:0000313" key="7">
    <source>
        <dbReference type="EMBL" id="KAF8443262.1"/>
    </source>
</evidence>
<keyword evidence="4 6" id="KW-0472">Membrane</keyword>
<dbReference type="EMBL" id="WHUW01000008">
    <property type="protein sequence ID" value="KAF8443262.1"/>
    <property type="molecule type" value="Genomic_DNA"/>
</dbReference>
<dbReference type="AlphaFoldDB" id="A0AAD4BYT0"/>
<reference evidence="7" key="2">
    <citation type="journal article" date="2020" name="Nat. Commun.">
        <title>Large-scale genome sequencing of mycorrhizal fungi provides insights into the early evolution of symbiotic traits.</title>
        <authorList>
            <person name="Miyauchi S."/>
            <person name="Kiss E."/>
            <person name="Kuo A."/>
            <person name="Drula E."/>
            <person name="Kohler A."/>
            <person name="Sanchez-Garcia M."/>
            <person name="Morin E."/>
            <person name="Andreopoulos B."/>
            <person name="Barry K.W."/>
            <person name="Bonito G."/>
            <person name="Buee M."/>
            <person name="Carver A."/>
            <person name="Chen C."/>
            <person name="Cichocki N."/>
            <person name="Clum A."/>
            <person name="Culley D."/>
            <person name="Crous P.W."/>
            <person name="Fauchery L."/>
            <person name="Girlanda M."/>
            <person name="Hayes R.D."/>
            <person name="Keri Z."/>
            <person name="LaButti K."/>
            <person name="Lipzen A."/>
            <person name="Lombard V."/>
            <person name="Magnuson J."/>
            <person name="Maillard F."/>
            <person name="Murat C."/>
            <person name="Nolan M."/>
            <person name="Ohm R.A."/>
            <person name="Pangilinan J."/>
            <person name="Pereira M.F."/>
            <person name="Perotto S."/>
            <person name="Peter M."/>
            <person name="Pfister S."/>
            <person name="Riley R."/>
            <person name="Sitrit Y."/>
            <person name="Stielow J.B."/>
            <person name="Szollosi G."/>
            <person name="Zifcakova L."/>
            <person name="Stursova M."/>
            <person name="Spatafora J.W."/>
            <person name="Tedersoo L."/>
            <person name="Vaario L.M."/>
            <person name="Yamada A."/>
            <person name="Yan M."/>
            <person name="Wang P."/>
            <person name="Xu J."/>
            <person name="Bruns T."/>
            <person name="Baldrian P."/>
            <person name="Vilgalys R."/>
            <person name="Dunand C."/>
            <person name="Henrissat B."/>
            <person name="Grigoriev I.V."/>
            <person name="Hibbett D."/>
            <person name="Nagy L.G."/>
            <person name="Martin F.M."/>
        </authorList>
    </citation>
    <scope>NUCLEOTIDE SEQUENCE</scope>
    <source>
        <strain evidence="7">BED1</strain>
    </source>
</reference>
<evidence type="ECO:0000256" key="5">
    <source>
        <dbReference type="SAM" id="MobiDB-lite"/>
    </source>
</evidence>
<sequence>MATFEYVEIPADAVRLKPTAIEPATKILTSLPDTTRTWSSTLPDPPSPVKSALTLVPQMLLSASIPTPPLPSSIIASAIATPNPRLASHSLVSTRDPLSVPIMTANFRRFVSRVGPVFWLQDRIEEIVLWKKGWKRTTVFLAAYGFFCYFPKMMLLIPHILLLGVMLGYYPEPGAQPVPINVGEGTADWQANIQAMQNLMGAFSDAHDAIVPLLPFLVAPQSPPSSVPSPPKLHPRFSSMPMPTPTPSNETASKTPRRTSDPPSPPATRPTQPHHPLLIVTLVTFLFLIPLLMTDFLPLRLLFFLAGAGSIGALHPCFRGSLSVVSAALSGCGPGLSLQLSINVPCFPNPLSLLPIIGHRISHPPRSTCTRTFNLTLTPRDILLFVRHLIDNDRLDDAVWNTPLTHVELWENERWVQDMSDGKRRKSVVTFVGEEDGGEDDAASTMSSSTVTATGGTWSKANLRPNERVGWTRGRDGWSGVGGEGLILFSHSSNLTFSLSPGWAFVETEGWRPDLVASWAVECDTPSTSVCVGACEGMHTNEYGWTYTTDTWTHPRPDGRPCDGWVTRRRRWVRRVYFGMER</sequence>
<comment type="subcellular location">
    <subcellularLocation>
        <location evidence="1">Membrane</location>
        <topology evidence="1">Multi-pass membrane protein</topology>
    </subcellularLocation>
</comment>
<reference evidence="7" key="1">
    <citation type="submission" date="2019-10" db="EMBL/GenBank/DDBJ databases">
        <authorList>
            <consortium name="DOE Joint Genome Institute"/>
            <person name="Kuo A."/>
            <person name="Miyauchi S."/>
            <person name="Kiss E."/>
            <person name="Drula E."/>
            <person name="Kohler A."/>
            <person name="Sanchez-Garcia M."/>
            <person name="Andreopoulos B."/>
            <person name="Barry K.W."/>
            <person name="Bonito G."/>
            <person name="Buee M."/>
            <person name="Carver A."/>
            <person name="Chen C."/>
            <person name="Cichocki N."/>
            <person name="Clum A."/>
            <person name="Culley D."/>
            <person name="Crous P.W."/>
            <person name="Fauchery L."/>
            <person name="Girlanda M."/>
            <person name="Hayes R."/>
            <person name="Keri Z."/>
            <person name="LaButti K."/>
            <person name="Lipzen A."/>
            <person name="Lombard V."/>
            <person name="Magnuson J."/>
            <person name="Maillard F."/>
            <person name="Morin E."/>
            <person name="Murat C."/>
            <person name="Nolan M."/>
            <person name="Ohm R."/>
            <person name="Pangilinan J."/>
            <person name="Pereira M."/>
            <person name="Perotto S."/>
            <person name="Peter M."/>
            <person name="Riley R."/>
            <person name="Sitrit Y."/>
            <person name="Stielow B."/>
            <person name="Szollosi G."/>
            <person name="Zifcakova L."/>
            <person name="Stursova M."/>
            <person name="Spatafora J.W."/>
            <person name="Tedersoo L."/>
            <person name="Vaario L.-M."/>
            <person name="Yamada A."/>
            <person name="Yan M."/>
            <person name="Wang P."/>
            <person name="Xu J."/>
            <person name="Bruns T."/>
            <person name="Baldrian P."/>
            <person name="Vilgalys R."/>
            <person name="Henrissat B."/>
            <person name="Grigoriev I.V."/>
            <person name="Hibbett D."/>
            <person name="Nagy L.G."/>
            <person name="Martin F.M."/>
        </authorList>
    </citation>
    <scope>NUCLEOTIDE SEQUENCE</scope>
    <source>
        <strain evidence="7">BED1</strain>
    </source>
</reference>
<evidence type="ECO:0000256" key="2">
    <source>
        <dbReference type="ARBA" id="ARBA00022692"/>
    </source>
</evidence>
<evidence type="ECO:0008006" key="9">
    <source>
        <dbReference type="Google" id="ProtNLM"/>
    </source>
</evidence>
<evidence type="ECO:0000256" key="3">
    <source>
        <dbReference type="ARBA" id="ARBA00022989"/>
    </source>
</evidence>
<feature type="transmembrane region" description="Helical" evidence="6">
    <location>
        <begin position="139"/>
        <end position="170"/>
    </location>
</feature>
<dbReference type="InterPro" id="IPR052816">
    <property type="entry name" value="Peroxisomal_Membrane_PEX28-32"/>
</dbReference>
<keyword evidence="3 6" id="KW-1133">Transmembrane helix</keyword>